<keyword evidence="5" id="KW-1185">Reference proteome</keyword>
<dbReference type="Pfam" id="PF01551">
    <property type="entry name" value="Peptidase_M23"/>
    <property type="match status" value="1"/>
</dbReference>
<gene>
    <name evidence="4" type="ORF">MBSD_n2501</name>
</gene>
<evidence type="ECO:0000259" key="3">
    <source>
        <dbReference type="Pfam" id="PF01551"/>
    </source>
</evidence>
<feature type="coiled-coil region" evidence="1">
    <location>
        <begin position="196"/>
        <end position="255"/>
    </location>
</feature>
<evidence type="ECO:0000256" key="2">
    <source>
        <dbReference type="SAM" id="SignalP"/>
    </source>
</evidence>
<dbReference type="STRING" id="1475481.GCA_000953855_02548"/>
<dbReference type="CDD" id="cd12797">
    <property type="entry name" value="M23_peptidase"/>
    <property type="match status" value="1"/>
</dbReference>
<evidence type="ECO:0000313" key="5">
    <source>
        <dbReference type="Proteomes" id="UP000253740"/>
    </source>
</evidence>
<evidence type="ECO:0000256" key="1">
    <source>
        <dbReference type="SAM" id="Coils"/>
    </source>
</evidence>
<organism evidence="4">
    <name type="scientific">Mizugakiibacter sediminis</name>
    <dbReference type="NCBI Taxonomy" id="1475481"/>
    <lineage>
        <taxon>Bacteria</taxon>
        <taxon>Pseudomonadati</taxon>
        <taxon>Pseudomonadota</taxon>
        <taxon>Gammaproteobacteria</taxon>
        <taxon>Lysobacterales</taxon>
        <taxon>Rhodanobacteraceae</taxon>
        <taxon>Mizugakiibacter</taxon>
    </lineage>
</organism>
<dbReference type="PANTHER" id="PTHR21666:SF270">
    <property type="entry name" value="MUREIN HYDROLASE ACTIVATOR ENVC"/>
    <property type="match status" value="1"/>
</dbReference>
<feature type="coiled-coil region" evidence="1">
    <location>
        <begin position="42"/>
        <end position="132"/>
    </location>
</feature>
<protein>
    <submittedName>
        <fullName evidence="4">Membrane-bound metallopeptidase</fullName>
    </submittedName>
</protein>
<dbReference type="InterPro" id="IPR016047">
    <property type="entry name" value="M23ase_b-sheet_dom"/>
</dbReference>
<dbReference type="AlphaFoldDB" id="A0A0K8QQL9"/>
<accession>A0A0K8QQL9</accession>
<feature type="signal peptide" evidence="2">
    <location>
        <begin position="1"/>
        <end position="32"/>
    </location>
</feature>
<keyword evidence="2" id="KW-0732">Signal</keyword>
<feature type="chain" id="PRO_5005515262" evidence="2">
    <location>
        <begin position="33"/>
        <end position="398"/>
    </location>
</feature>
<name>A0A0K8QQL9_9GAMM</name>
<dbReference type="InterPro" id="IPR011055">
    <property type="entry name" value="Dup_hybrid_motif"/>
</dbReference>
<dbReference type="Gene3D" id="6.10.250.3150">
    <property type="match status" value="1"/>
</dbReference>
<dbReference type="GO" id="GO:0004222">
    <property type="term" value="F:metalloendopeptidase activity"/>
    <property type="evidence" value="ECO:0007669"/>
    <property type="project" value="TreeGrafter"/>
</dbReference>
<dbReference type="Gene3D" id="2.70.70.10">
    <property type="entry name" value="Glucose Permease (Domain IIA)"/>
    <property type="match status" value="1"/>
</dbReference>
<dbReference type="PANTHER" id="PTHR21666">
    <property type="entry name" value="PEPTIDASE-RELATED"/>
    <property type="match status" value="1"/>
</dbReference>
<dbReference type="EMBL" id="DF970247">
    <property type="protein sequence ID" value="GAP67185.1"/>
    <property type="molecule type" value="Genomic_DNA"/>
</dbReference>
<sequence>MPSPSGRRTSPLRRLALAAAGMLALAAAQAAAQDDAQRQAQEAAAKQKLTEVRAQIEALAKAQREAGAARDSLEAELARQAAQLADAARALRDAEAAVAAKQQALDRLQDERAAIERRLADQRAALADLLRAAYTLGRGQDLRLLLGGEDLPRIARALAYSRYFQRDRVARIQALAADLSRLDAVQASIVTERAALETVRDQRARQAEALEQARARQQKLLAEAEARLKAQGAQLAALQRDAQNLDQLLQRLRDVFADIPKALPADQPFAQLRGRLPWPLAGRLALAFGARDRSGAASHGLVIAAKPGTPVRAVAHGRIAYADWLRGYGMLIIVDHGDGWMSLYGDNESLLREVGDWVNAGDAIATSGSGADGARGLYFELRQGGKPVDPRPWLATRH</sequence>
<proteinExistence type="predicted"/>
<keyword evidence="1" id="KW-0175">Coiled coil</keyword>
<dbReference type="InterPro" id="IPR050570">
    <property type="entry name" value="Cell_wall_metabolism_enzyme"/>
</dbReference>
<reference evidence="4" key="1">
    <citation type="submission" date="2015-08" db="EMBL/GenBank/DDBJ databases">
        <title>Complete DNA Sequence of Pseudomonas syringae pv. actinidiae, the Causal Agent of Kiwifruit Canker Disease.</title>
        <authorList>
            <person name="Rikkerink E.H.A."/>
            <person name="Fineran P.C."/>
        </authorList>
    </citation>
    <scope>NUCLEOTIDE SEQUENCE</scope>
    <source>
        <strain evidence="4">SkMP5</strain>
    </source>
</reference>
<dbReference type="SUPFAM" id="SSF51261">
    <property type="entry name" value="Duplicated hybrid motif"/>
    <property type="match status" value="1"/>
</dbReference>
<dbReference type="FunFam" id="2.70.70.10:FF:000003">
    <property type="entry name" value="Murein hydrolase activator EnvC"/>
    <property type="match status" value="1"/>
</dbReference>
<dbReference type="Proteomes" id="UP000253740">
    <property type="component" value="Unassembled WGS sequence"/>
</dbReference>
<evidence type="ECO:0000313" key="4">
    <source>
        <dbReference type="EMBL" id="GAP67185.1"/>
    </source>
</evidence>
<feature type="domain" description="M23ase beta-sheet core" evidence="3">
    <location>
        <begin position="298"/>
        <end position="390"/>
    </location>
</feature>
<dbReference type="OrthoDB" id="9784703at2"/>